<evidence type="ECO:0000313" key="2">
    <source>
        <dbReference type="Proteomes" id="UP000267003"/>
    </source>
</evidence>
<dbReference type="EMBL" id="RAWK01000077">
    <property type="protein sequence ID" value="RKH66940.1"/>
    <property type="molecule type" value="Genomic_DNA"/>
</dbReference>
<reference evidence="2" key="1">
    <citation type="submission" date="2018-09" db="EMBL/GenBank/DDBJ databases">
        <authorList>
            <person name="Livingstone P.G."/>
            <person name="Whitworth D.E."/>
        </authorList>
    </citation>
    <scope>NUCLEOTIDE SEQUENCE [LARGE SCALE GENOMIC DNA]</scope>
    <source>
        <strain evidence="2">AB050A</strain>
    </source>
</reference>
<keyword evidence="2" id="KW-1185">Reference proteome</keyword>
<comment type="caution">
    <text evidence="1">The sequence shown here is derived from an EMBL/GenBank/DDBJ whole genome shotgun (WGS) entry which is preliminary data.</text>
</comment>
<dbReference type="Pfam" id="PF21344">
    <property type="entry name" value="Zn_ribbon_LysW"/>
    <property type="match status" value="1"/>
</dbReference>
<protein>
    <submittedName>
        <fullName evidence="1">Lysine biosynthesis protein LysW</fullName>
    </submittedName>
</protein>
<organism evidence="1 2">
    <name type="scientific">Corallococcus aberystwythensis</name>
    <dbReference type="NCBI Taxonomy" id="2316722"/>
    <lineage>
        <taxon>Bacteria</taxon>
        <taxon>Pseudomonadati</taxon>
        <taxon>Myxococcota</taxon>
        <taxon>Myxococcia</taxon>
        <taxon>Myxococcales</taxon>
        <taxon>Cystobacterineae</taxon>
        <taxon>Myxococcaceae</taxon>
        <taxon>Corallococcus</taxon>
    </lineage>
</organism>
<dbReference type="AlphaFoldDB" id="A0A3A8QJ48"/>
<proteinExistence type="predicted"/>
<dbReference type="Proteomes" id="UP000267003">
    <property type="component" value="Unassembled WGS sequence"/>
</dbReference>
<name>A0A3A8QJ48_9BACT</name>
<dbReference type="OrthoDB" id="33204at2"/>
<evidence type="ECO:0000313" key="1">
    <source>
        <dbReference type="EMBL" id="RKH66940.1"/>
    </source>
</evidence>
<gene>
    <name evidence="1" type="primary">lysW</name>
    <name evidence="1" type="ORF">D7W81_14735</name>
</gene>
<dbReference type="InterPro" id="IPR005906">
    <property type="entry name" value="LysW"/>
</dbReference>
<accession>A0A3A8QJ48</accession>
<dbReference type="NCBIfam" id="TIGR01206">
    <property type="entry name" value="lysW"/>
    <property type="match status" value="1"/>
</dbReference>
<sequence>MTPNQCPLCAQQVPGGNRVVGEVLSCDGCSAELEVVGINPLRLEEAPEVEEDWGE</sequence>
<dbReference type="Gene3D" id="2.20.28.160">
    <property type="match status" value="1"/>
</dbReference>